<accession>A0ABY9ZPX9</accession>
<evidence type="ECO:0000256" key="1">
    <source>
        <dbReference type="SAM" id="Phobius"/>
    </source>
</evidence>
<feature type="transmembrane region" description="Helical" evidence="1">
    <location>
        <begin position="39"/>
        <end position="62"/>
    </location>
</feature>
<keyword evidence="3" id="KW-1185">Reference proteome</keyword>
<name>A0ABY9ZPX9_9ACTN</name>
<dbReference type="RefSeq" id="WP_313718902.1">
    <property type="nucleotide sequence ID" value="NZ_CP134876.1"/>
</dbReference>
<evidence type="ECO:0008006" key="4">
    <source>
        <dbReference type="Google" id="ProtNLM"/>
    </source>
</evidence>
<proteinExistence type="predicted"/>
<evidence type="ECO:0000313" key="3">
    <source>
        <dbReference type="Proteomes" id="UP001303001"/>
    </source>
</evidence>
<keyword evidence="1" id="KW-0472">Membrane</keyword>
<gene>
    <name evidence="2" type="ORF">RMN56_19500</name>
</gene>
<reference evidence="2 3" key="1">
    <citation type="submission" date="2023-09" db="EMBL/GenBank/DDBJ databases">
        <title>Micromonospora halotolerans DSM 45598 genome sequence.</title>
        <authorList>
            <person name="Mo P."/>
        </authorList>
    </citation>
    <scope>NUCLEOTIDE SEQUENCE [LARGE SCALE GENOMIC DNA]</scope>
    <source>
        <strain evidence="2 3">DSM 45598</strain>
    </source>
</reference>
<feature type="transmembrane region" description="Helical" evidence="1">
    <location>
        <begin position="123"/>
        <end position="144"/>
    </location>
</feature>
<dbReference type="Proteomes" id="UP001303001">
    <property type="component" value="Chromosome"/>
</dbReference>
<sequence>MSAFQAAVVRQRRTVLAIALAVSVGYPLVPWFAGSGHKIVDVLVFGLLVGFLILLALLGYALPDERPAVFVVRPEVSSFNTPPSFIAVWGAVVLALAASAQISSGVRPIWAHNLRPLDAVLPVLVSALAGRQMVLAWCGFLVHLRPEGLWWRTLAGSVRVPWEALAPGYPQRPALYADTLTLTYARPDLVRRRGLVLRPRRLPIKTVDAWFISDAIWYYLAHPEHRAAIGAEAEYRRLLDVLRDKPANPAPHA</sequence>
<feature type="transmembrane region" description="Helical" evidence="1">
    <location>
        <begin position="83"/>
        <end position="103"/>
    </location>
</feature>
<keyword evidence="1" id="KW-1133">Transmembrane helix</keyword>
<protein>
    <recommendedName>
        <fullName evidence="4">PH domain-containing protein</fullName>
    </recommendedName>
</protein>
<organism evidence="2 3">
    <name type="scientific">Micromonospora halotolerans</name>
    <dbReference type="NCBI Taxonomy" id="709879"/>
    <lineage>
        <taxon>Bacteria</taxon>
        <taxon>Bacillati</taxon>
        <taxon>Actinomycetota</taxon>
        <taxon>Actinomycetes</taxon>
        <taxon>Micromonosporales</taxon>
        <taxon>Micromonosporaceae</taxon>
        <taxon>Micromonospora</taxon>
    </lineage>
</organism>
<keyword evidence="1" id="KW-0812">Transmembrane</keyword>
<dbReference type="EMBL" id="CP134876">
    <property type="protein sequence ID" value="WNM37354.1"/>
    <property type="molecule type" value="Genomic_DNA"/>
</dbReference>
<feature type="transmembrane region" description="Helical" evidence="1">
    <location>
        <begin position="15"/>
        <end position="33"/>
    </location>
</feature>
<evidence type="ECO:0000313" key="2">
    <source>
        <dbReference type="EMBL" id="WNM37354.1"/>
    </source>
</evidence>